<feature type="domain" description="M23ase beta-sheet core" evidence="2">
    <location>
        <begin position="88"/>
        <end position="189"/>
    </location>
</feature>
<dbReference type="InterPro" id="IPR011055">
    <property type="entry name" value="Dup_hybrid_motif"/>
</dbReference>
<reference evidence="3" key="1">
    <citation type="journal article" date="2016" name="Biomed. Res. Int.">
        <title>Resistance of Permafrost and Modern Acinetobacter lwoffii Strains to Heavy Metals and Arsenic Revealed by Genome Analysis.</title>
        <authorList>
            <person name="Mindlin S."/>
            <person name="Petrenko A."/>
            <person name="Kurakov A."/>
            <person name="Beletsky A."/>
            <person name="Mardanov A."/>
            <person name="Petrova M."/>
        </authorList>
    </citation>
    <scope>NUCLEOTIDE SEQUENCE</scope>
    <source>
        <strain evidence="3">ED23-35</strain>
        <plasmid evidence="3">pALWED1.1</plasmid>
    </source>
</reference>
<feature type="chain" id="PRO_5010180651" description="M23ase beta-sheet core domain-containing protein" evidence="1">
    <location>
        <begin position="34"/>
        <end position="670"/>
    </location>
</feature>
<feature type="signal peptide" evidence="1">
    <location>
        <begin position="1"/>
        <end position="33"/>
    </location>
</feature>
<geneLocation type="plasmid" evidence="3">
    <name>pALWED1.1</name>
</geneLocation>
<dbReference type="Pfam" id="PF01551">
    <property type="entry name" value="Peptidase_M23"/>
    <property type="match status" value="1"/>
</dbReference>
<dbReference type="CDD" id="cd12797">
    <property type="entry name" value="M23_peptidase"/>
    <property type="match status" value="1"/>
</dbReference>
<dbReference type="Gene3D" id="2.70.70.10">
    <property type="entry name" value="Glucose Permease (Domain IIA)"/>
    <property type="match status" value="1"/>
</dbReference>
<organism evidence="3">
    <name type="scientific">Acinetobacter lwoffii</name>
    <dbReference type="NCBI Taxonomy" id="28090"/>
    <lineage>
        <taxon>Bacteria</taxon>
        <taxon>Pseudomonadati</taxon>
        <taxon>Pseudomonadota</taxon>
        <taxon>Gammaproteobacteria</taxon>
        <taxon>Moraxellales</taxon>
        <taxon>Moraxellaceae</taxon>
        <taxon>Acinetobacter</taxon>
    </lineage>
</organism>
<dbReference type="EMBL" id="KX426227">
    <property type="protein sequence ID" value="APW48891.1"/>
    <property type="molecule type" value="Genomic_DNA"/>
</dbReference>
<keyword evidence="1" id="KW-0732">Signal</keyword>
<protein>
    <recommendedName>
        <fullName evidence="2">M23ase beta-sheet core domain-containing protein</fullName>
    </recommendedName>
</protein>
<sequence>MKFRPSFQLKPLSCGIKVAILVTCSAFIYTANADPISENVTATNANTAKVPNNAQKMIFHKYSIMPNDGRRSAGRFGEFRLRGGAAGSHNGIDISRANPNDLTLKAIGSGSIVSYDTRSSGSSNQSTTNPLIMQMDTGDRIMYRHTDPSYQKKFNAYPGQRIQAGQNIAHMSNKGCGSCAVHLHIEYGVKAKRGLDVWLNKNLDQVFKNPSIALQQRVKGSAPYVGSSEYKLTDPTPYLPQDVVISVSPQGQALENKYTPYLGNTIRTQWNALYSSSTGITLPVSSSVDGIAVKQGKKLPALAFSGDVSMDAYGSAQVQVAQMIADGTISPEAAASGTIYANDVAQYAPPRTIFGGTADDVGFDIGALNSTPAELIENIGTGRYGNSKWFNELATMSMMGLLIEKLNIINAQNYLTKEIHKQNERLEALLAAYTASETQRYSGRVDELYTKAEQPTVIPEVAVVEMQQLFDEGGNGQVYSDAQILKGGQGTPDRKCGWGIPGAFGAVKDGIKRVALKHGYNPNDVAAILGFESGGFNLKIDNNAGAYGLSQWTKIGITDINASDLTARGIPASIKSNPKQITTLSAQQQVELLDLYLAVKARQRKSDYNNKTIAGFYALVLGGPYKSPSREYNANRNLDRNPRDGVVTLGEAVTFEGIVMRLCPYYSEYP</sequence>
<name>A0A1P8KGT5_ACILW</name>
<keyword evidence="3" id="KW-0614">Plasmid</keyword>
<accession>A0A1P8KGT5</accession>
<dbReference type="SUPFAM" id="SSF51261">
    <property type="entry name" value="Duplicated hybrid motif"/>
    <property type="match status" value="1"/>
</dbReference>
<evidence type="ECO:0000256" key="1">
    <source>
        <dbReference type="SAM" id="SignalP"/>
    </source>
</evidence>
<dbReference type="AlphaFoldDB" id="A0A1P8KGT5"/>
<evidence type="ECO:0000313" key="3">
    <source>
        <dbReference type="EMBL" id="APW48891.1"/>
    </source>
</evidence>
<dbReference type="InterPro" id="IPR016047">
    <property type="entry name" value="M23ase_b-sheet_dom"/>
</dbReference>
<dbReference type="RefSeq" id="WP_032055054.1">
    <property type="nucleotide sequence ID" value="NZ_CP082144.1"/>
</dbReference>
<evidence type="ECO:0000259" key="2">
    <source>
        <dbReference type="Pfam" id="PF01551"/>
    </source>
</evidence>
<proteinExistence type="predicted"/>
<gene>
    <name evidence="3" type="ORF">BAA96_1p0186</name>
</gene>